<organism evidence="1 2">
    <name type="scientific">Kitasatospora terrestris</name>
    <dbReference type="NCBI Taxonomy" id="258051"/>
    <lineage>
        <taxon>Bacteria</taxon>
        <taxon>Bacillati</taxon>
        <taxon>Actinomycetota</taxon>
        <taxon>Actinomycetes</taxon>
        <taxon>Kitasatosporales</taxon>
        <taxon>Streptomycetaceae</taxon>
        <taxon>Kitasatospora</taxon>
    </lineage>
</organism>
<evidence type="ECO:0000313" key="1">
    <source>
        <dbReference type="EMBL" id="GAA4861575.1"/>
    </source>
</evidence>
<name>A0ABP9DX41_9ACTN</name>
<reference evidence="2" key="1">
    <citation type="journal article" date="2019" name="Int. J. Syst. Evol. Microbiol.">
        <title>The Global Catalogue of Microorganisms (GCM) 10K type strain sequencing project: providing services to taxonomists for standard genome sequencing and annotation.</title>
        <authorList>
            <consortium name="The Broad Institute Genomics Platform"/>
            <consortium name="The Broad Institute Genome Sequencing Center for Infectious Disease"/>
            <person name="Wu L."/>
            <person name="Ma J."/>
        </authorList>
    </citation>
    <scope>NUCLEOTIDE SEQUENCE [LARGE SCALE GENOMIC DNA]</scope>
    <source>
        <strain evidence="2">JCM 13006</strain>
    </source>
</reference>
<sequence>MVHLIGPATRPFRRAARARAGADQPVRVPAVRRERSVSETGELIVNPGAATICWQSPGGPAVLLEPPYRLDRVDLKGSYRARLHGLTAGIRLVCRDHAPLFLISPDRLPLLALVAAAASRGHR</sequence>
<comment type="caution">
    <text evidence="1">The sequence shown here is derived from an EMBL/GenBank/DDBJ whole genome shotgun (WGS) entry which is preliminary data.</text>
</comment>
<dbReference type="EMBL" id="BAABIS010000001">
    <property type="protein sequence ID" value="GAA4861575.1"/>
    <property type="molecule type" value="Genomic_DNA"/>
</dbReference>
<dbReference type="Proteomes" id="UP001501752">
    <property type="component" value="Unassembled WGS sequence"/>
</dbReference>
<evidence type="ECO:0000313" key="2">
    <source>
        <dbReference type="Proteomes" id="UP001501752"/>
    </source>
</evidence>
<protein>
    <submittedName>
        <fullName evidence="1">Uncharacterized protein</fullName>
    </submittedName>
</protein>
<proteinExistence type="predicted"/>
<keyword evidence="2" id="KW-1185">Reference proteome</keyword>
<gene>
    <name evidence="1" type="ORF">GCM10023235_44630</name>
</gene>
<accession>A0ABP9DX41</accession>